<dbReference type="OMA" id="HECVECD"/>
<evidence type="ECO:0000313" key="2">
    <source>
        <dbReference type="Proteomes" id="UP000014680"/>
    </source>
</evidence>
<dbReference type="VEuPathDB" id="AmoebaDB:EIN_126840"/>
<dbReference type="InterPro" id="IPR009030">
    <property type="entry name" value="Growth_fac_rcpt_cys_sf"/>
</dbReference>
<dbReference type="GeneID" id="14885283"/>
<dbReference type="OrthoDB" id="4062651at2759"/>
<accession>L7FL45</accession>
<evidence type="ECO:0000313" key="1">
    <source>
        <dbReference type="EMBL" id="ELP86306.1"/>
    </source>
</evidence>
<dbReference type="RefSeq" id="XP_004185652.1">
    <property type="nucleotide sequence ID" value="XM_004185604.1"/>
</dbReference>
<keyword evidence="2" id="KW-1185">Reference proteome</keyword>
<dbReference type="SUPFAM" id="SSF57184">
    <property type="entry name" value="Growth factor receptor domain"/>
    <property type="match status" value="1"/>
</dbReference>
<dbReference type="InterPro" id="IPR053215">
    <property type="entry name" value="TKL_Ser/Thr_kinase"/>
</dbReference>
<reference evidence="1 2" key="1">
    <citation type="submission" date="2012-10" db="EMBL/GenBank/DDBJ databases">
        <authorList>
            <person name="Zafar N."/>
            <person name="Inman J."/>
            <person name="Hall N."/>
            <person name="Lorenzi H."/>
            <person name="Caler E."/>
        </authorList>
    </citation>
    <scope>NUCLEOTIDE SEQUENCE [LARGE SCALE GENOMIC DNA]</scope>
    <source>
        <strain evidence="1 2">IP1</strain>
    </source>
</reference>
<dbReference type="Proteomes" id="UP000014680">
    <property type="component" value="Unassembled WGS sequence"/>
</dbReference>
<protein>
    <submittedName>
        <fullName evidence="1">Uncharacterized protein</fullName>
    </submittedName>
</protein>
<feature type="non-terminal residue" evidence="1">
    <location>
        <position position="281"/>
    </location>
</feature>
<gene>
    <name evidence="1" type="ORF">EIN_126840</name>
</gene>
<dbReference type="PANTHER" id="PTHR45756">
    <property type="entry name" value="PALMITOYLTRANSFERASE"/>
    <property type="match status" value="1"/>
</dbReference>
<dbReference type="KEGG" id="eiv:EIN_126840"/>
<sequence>MKLGTNCILDNCISYENGICRQCEDGYFYDGITKTCNSCGLNCNKCVNNTYCYQCSSNDNIIRNGVCVNSNCLYSNSGKCVKCDKGYYLSSGNCVVCNIQNCDYCSTQTTCSLCQVGYYWDGFSCMNNKGFVNTNNKLIYCTSATDYLSDDICNNCTSDIYNCEMCMDGKCIKCLDYAIYTNGECLTESSCNSITNNKCLCNSESIYNGNACISKRENCSYDRLSGCDECIEDHHLVSNTCTLQVEQNCSFQMLSACISCDFGLYLEGDGNCVECPIECTS</sequence>
<dbReference type="PANTHER" id="PTHR45756:SF1">
    <property type="entry name" value="PROTEIN KINASE DOMAIN CONTAINING PROTEIN"/>
    <property type="match status" value="1"/>
</dbReference>
<name>L7FL45_ENTIV</name>
<dbReference type="Gene3D" id="2.10.220.10">
    <property type="entry name" value="Hormone Receptor, Insulin-like Growth Factor Receptor 1, Chain A, domain 2"/>
    <property type="match status" value="1"/>
</dbReference>
<organism evidence="1 2">
    <name type="scientific">Entamoeba invadens IP1</name>
    <dbReference type="NCBI Taxonomy" id="370355"/>
    <lineage>
        <taxon>Eukaryota</taxon>
        <taxon>Amoebozoa</taxon>
        <taxon>Evosea</taxon>
        <taxon>Archamoebae</taxon>
        <taxon>Mastigamoebida</taxon>
        <taxon>Entamoebidae</taxon>
        <taxon>Entamoeba</taxon>
    </lineage>
</organism>
<proteinExistence type="predicted"/>
<dbReference type="EMBL" id="KB206996">
    <property type="protein sequence ID" value="ELP86306.1"/>
    <property type="molecule type" value="Genomic_DNA"/>
</dbReference>
<dbReference type="AlphaFoldDB" id="L7FL45"/>